<organism evidence="1 2">
    <name type="scientific">Trichonephila clavata</name>
    <name type="common">Joro spider</name>
    <name type="synonym">Nephila clavata</name>
    <dbReference type="NCBI Taxonomy" id="2740835"/>
    <lineage>
        <taxon>Eukaryota</taxon>
        <taxon>Metazoa</taxon>
        <taxon>Ecdysozoa</taxon>
        <taxon>Arthropoda</taxon>
        <taxon>Chelicerata</taxon>
        <taxon>Arachnida</taxon>
        <taxon>Araneae</taxon>
        <taxon>Araneomorphae</taxon>
        <taxon>Entelegynae</taxon>
        <taxon>Araneoidea</taxon>
        <taxon>Nephilidae</taxon>
        <taxon>Trichonephila</taxon>
    </lineage>
</organism>
<dbReference type="AlphaFoldDB" id="A0A8X6GSU2"/>
<comment type="caution">
    <text evidence="1">The sequence shown here is derived from an EMBL/GenBank/DDBJ whole genome shotgun (WGS) entry which is preliminary data.</text>
</comment>
<protein>
    <submittedName>
        <fullName evidence="1">Uncharacterized protein</fullName>
    </submittedName>
</protein>
<reference evidence="1" key="1">
    <citation type="submission" date="2020-07" db="EMBL/GenBank/DDBJ databases">
        <title>Multicomponent nature underlies the extraordinary mechanical properties of spider dragline silk.</title>
        <authorList>
            <person name="Kono N."/>
            <person name="Nakamura H."/>
            <person name="Mori M."/>
            <person name="Yoshida Y."/>
            <person name="Ohtoshi R."/>
            <person name="Malay A.D."/>
            <person name="Moran D.A.P."/>
            <person name="Tomita M."/>
            <person name="Numata K."/>
            <person name="Arakawa K."/>
        </authorList>
    </citation>
    <scope>NUCLEOTIDE SEQUENCE</scope>
</reference>
<evidence type="ECO:0000313" key="1">
    <source>
        <dbReference type="EMBL" id="GFR08195.1"/>
    </source>
</evidence>
<accession>A0A8X6GSU2</accession>
<dbReference type="EMBL" id="BMAO01016389">
    <property type="protein sequence ID" value="GFR08195.1"/>
    <property type="molecule type" value="Genomic_DNA"/>
</dbReference>
<keyword evidence="2" id="KW-1185">Reference proteome</keyword>
<evidence type="ECO:0000313" key="2">
    <source>
        <dbReference type="Proteomes" id="UP000887116"/>
    </source>
</evidence>
<proteinExistence type="predicted"/>
<sequence>MPFRHPRRTVHSIDFNRDSLIGMKIAGWLGCRKPTPKINRTTLSDSAGNYKYMKEVTYGGSVQKGPDEPLKCINPMKTWFSTFGAEKNPVLERTIA</sequence>
<dbReference type="Proteomes" id="UP000887116">
    <property type="component" value="Unassembled WGS sequence"/>
</dbReference>
<name>A0A8X6GSU2_TRICU</name>
<gene>
    <name evidence="1" type="ORF">TNCT_199061</name>
</gene>